<evidence type="ECO:0000256" key="13">
    <source>
        <dbReference type="SAM" id="MobiDB-lite"/>
    </source>
</evidence>
<dbReference type="SUPFAM" id="SSF51011">
    <property type="entry name" value="Glycosyl hydrolase domain"/>
    <property type="match status" value="1"/>
</dbReference>
<gene>
    <name evidence="16" type="ORF">PsYK624_144700</name>
</gene>
<feature type="signal peptide" evidence="14">
    <location>
        <begin position="1"/>
        <end position="19"/>
    </location>
</feature>
<name>A0A9P3LL25_9APHY</name>
<dbReference type="Gene3D" id="2.60.40.10">
    <property type="entry name" value="Immunoglobulins"/>
    <property type="match status" value="1"/>
</dbReference>
<dbReference type="GO" id="GO:0004556">
    <property type="term" value="F:alpha-amylase activity"/>
    <property type="evidence" value="ECO:0007669"/>
    <property type="project" value="UniProtKB-UniRule"/>
</dbReference>
<dbReference type="InterPro" id="IPR017853">
    <property type="entry name" value="GH"/>
</dbReference>
<dbReference type="Gene3D" id="2.60.40.1180">
    <property type="entry name" value="Golgi alpha-mannosidase II"/>
    <property type="match status" value="1"/>
</dbReference>
<dbReference type="OrthoDB" id="550577at2759"/>
<keyword evidence="8 12" id="KW-0119">Carbohydrate metabolism</keyword>
<dbReference type="AlphaFoldDB" id="A0A9P3LL25"/>
<evidence type="ECO:0000256" key="7">
    <source>
        <dbReference type="ARBA" id="ARBA00022837"/>
    </source>
</evidence>
<evidence type="ECO:0000256" key="1">
    <source>
        <dbReference type="ARBA" id="ARBA00000548"/>
    </source>
</evidence>
<dbReference type="SMART" id="SM00632">
    <property type="entry name" value="Aamy_C"/>
    <property type="match status" value="1"/>
</dbReference>
<dbReference type="SMART" id="SM00642">
    <property type="entry name" value="Aamy"/>
    <property type="match status" value="1"/>
</dbReference>
<evidence type="ECO:0000256" key="6">
    <source>
        <dbReference type="ARBA" id="ARBA00022801"/>
    </source>
</evidence>
<comment type="catalytic activity">
    <reaction evidence="1 12">
        <text>Endohydrolysis of (1-&gt;4)-alpha-D-glucosidic linkages in polysaccharides containing three or more (1-&gt;4)-alpha-linked D-glucose units.</text>
        <dbReference type="EC" id="3.2.1.1"/>
    </reaction>
</comment>
<evidence type="ECO:0000256" key="5">
    <source>
        <dbReference type="ARBA" id="ARBA00022723"/>
    </source>
</evidence>
<evidence type="ECO:0000313" key="16">
    <source>
        <dbReference type="EMBL" id="GJE98244.1"/>
    </source>
</evidence>
<dbReference type="PROSITE" id="PS51166">
    <property type="entry name" value="CBM20"/>
    <property type="match status" value="1"/>
</dbReference>
<evidence type="ECO:0000256" key="10">
    <source>
        <dbReference type="ARBA" id="ARBA00023326"/>
    </source>
</evidence>
<evidence type="ECO:0000256" key="4">
    <source>
        <dbReference type="ARBA" id="ARBA00012595"/>
    </source>
</evidence>
<dbReference type="EMBL" id="BPQB01000084">
    <property type="protein sequence ID" value="GJE98244.1"/>
    <property type="molecule type" value="Genomic_DNA"/>
</dbReference>
<comment type="caution">
    <text evidence="16">The sequence shown here is derived from an EMBL/GenBank/DDBJ whole genome shotgun (WGS) entry which is preliminary data.</text>
</comment>
<keyword evidence="17" id="KW-1185">Reference proteome</keyword>
<evidence type="ECO:0000259" key="15">
    <source>
        <dbReference type="PROSITE" id="PS51166"/>
    </source>
</evidence>
<evidence type="ECO:0000256" key="2">
    <source>
        <dbReference type="ARBA" id="ARBA00001913"/>
    </source>
</evidence>
<dbReference type="Gene3D" id="3.20.20.80">
    <property type="entry name" value="Glycosidases"/>
    <property type="match status" value="1"/>
</dbReference>
<dbReference type="SMART" id="SM01065">
    <property type="entry name" value="CBM_2"/>
    <property type="match status" value="1"/>
</dbReference>
<dbReference type="FunFam" id="2.60.40.10:FF:000552">
    <property type="entry name" value="Related to glucoamylase"/>
    <property type="match status" value="1"/>
</dbReference>
<organism evidence="16 17">
    <name type="scientific">Phanerochaete sordida</name>
    <dbReference type="NCBI Taxonomy" id="48140"/>
    <lineage>
        <taxon>Eukaryota</taxon>
        <taxon>Fungi</taxon>
        <taxon>Dikarya</taxon>
        <taxon>Basidiomycota</taxon>
        <taxon>Agaricomycotina</taxon>
        <taxon>Agaricomycetes</taxon>
        <taxon>Polyporales</taxon>
        <taxon>Phanerochaetaceae</taxon>
        <taxon>Phanerochaete</taxon>
    </lineage>
</organism>
<evidence type="ECO:0000256" key="14">
    <source>
        <dbReference type="SAM" id="SignalP"/>
    </source>
</evidence>
<evidence type="ECO:0000313" key="17">
    <source>
        <dbReference type="Proteomes" id="UP000703269"/>
    </source>
</evidence>
<dbReference type="InterPro" id="IPR002044">
    <property type="entry name" value="CBM20"/>
</dbReference>
<keyword evidence="5" id="KW-0479">Metal-binding</keyword>
<dbReference type="GO" id="GO:0046872">
    <property type="term" value="F:metal ion binding"/>
    <property type="evidence" value="ECO:0007669"/>
    <property type="project" value="UniProtKB-KW"/>
</dbReference>
<evidence type="ECO:0000256" key="3">
    <source>
        <dbReference type="ARBA" id="ARBA00008061"/>
    </source>
</evidence>
<evidence type="ECO:0000256" key="9">
    <source>
        <dbReference type="ARBA" id="ARBA00023295"/>
    </source>
</evidence>
<feature type="compositionally biased region" description="Low complexity" evidence="13">
    <location>
        <begin position="565"/>
        <end position="581"/>
    </location>
</feature>
<dbReference type="PRINTS" id="PR00110">
    <property type="entry name" value="ALPHAAMYLASE"/>
</dbReference>
<evidence type="ECO:0000256" key="11">
    <source>
        <dbReference type="RuleBase" id="RU003615"/>
    </source>
</evidence>
<dbReference type="InterPro" id="IPR013784">
    <property type="entry name" value="Carb-bd-like_fold"/>
</dbReference>
<evidence type="ECO:0000256" key="8">
    <source>
        <dbReference type="ARBA" id="ARBA00023277"/>
    </source>
</evidence>
<keyword evidence="14" id="KW-0732">Signal</keyword>
<keyword evidence="9 12" id="KW-0326">Glycosidase</keyword>
<dbReference type="InterPro" id="IPR031319">
    <property type="entry name" value="A-amylase_C"/>
</dbReference>
<dbReference type="Pfam" id="PF02806">
    <property type="entry name" value="Alpha-amylase_C"/>
    <property type="match status" value="1"/>
</dbReference>
<dbReference type="CDD" id="cd05808">
    <property type="entry name" value="CBM20_alpha_amylase"/>
    <property type="match status" value="1"/>
</dbReference>
<dbReference type="SUPFAM" id="SSF49452">
    <property type="entry name" value="Starch-binding domain-like"/>
    <property type="match status" value="1"/>
</dbReference>
<dbReference type="InterPro" id="IPR006048">
    <property type="entry name" value="A-amylase/branching_C"/>
</dbReference>
<keyword evidence="6 12" id="KW-0378">Hydrolase</keyword>
<comment type="similarity">
    <text evidence="3 11">Belongs to the glycosyl hydrolase 13 family.</text>
</comment>
<keyword evidence="7" id="KW-0106">Calcium</keyword>
<comment type="cofactor">
    <cofactor evidence="2">
        <name>Ca(2+)</name>
        <dbReference type="ChEBI" id="CHEBI:29108"/>
    </cofactor>
</comment>
<dbReference type="GO" id="GO:0000272">
    <property type="term" value="P:polysaccharide catabolic process"/>
    <property type="evidence" value="ECO:0007669"/>
    <property type="project" value="UniProtKB-KW"/>
</dbReference>
<dbReference type="EC" id="3.2.1.1" evidence="4 12"/>
<sequence>MARHALHFALLGLSAIVVAAPSPVDIDVGLSTRAPSSSKKVIVQMFEWTWDSVAAECTNFLGPAGYGFVQVSPAQEHVQGTQWWTDYQPVSYILTSKRGNRQQYTNMINTCHAAGVGVIADTIFNHMSGSDDGGVGVAGSSFQHYVYPGIYQNQDFHHCGLEPGDDIVNYDNAVEVQTCELVNLADLATETEYVRSRLAEYANDLLSLGVDGLRLDAAKHINVNDIANITSRFSRAPYLTQEVIYGAGEPITPNQYTFIGDVQEFRYTSAVQSAFSGGGSLANLQNLDSQGWVPGTSANVFVANHDTERNGASLNANSPANIYTLAMIFSLAHSYGTPTILSSYTGFTDTDVGAPNGGAGTCTTGGGANGWLCQHRWTAVAGMVGFRNTVGTAALTNWVSPGAQQIAFGRGALGFVVINNADGPWSATFTTSLPDGTYCDVVSGASSGGKCTGSAFTVSGGKFTASVQASNAIAIHTGAKGTASATVTVTFSETATTSFGENVFLAGSLPQLGSWNPDSALPLSSSGYPTWSAAVSLPPNTAFQYKFLKKETDGTVVWESDPNRSATTPGSGSTTLTSSWK</sequence>
<keyword evidence="10" id="KW-0624">Polysaccharide degradation</keyword>
<dbReference type="CDD" id="cd11317">
    <property type="entry name" value="AmyAc_bac_euk_AmyA"/>
    <property type="match status" value="1"/>
</dbReference>
<feature type="region of interest" description="Disordered" evidence="13">
    <location>
        <begin position="558"/>
        <end position="581"/>
    </location>
</feature>
<feature type="domain" description="CBM20" evidence="15">
    <location>
        <begin position="481"/>
        <end position="581"/>
    </location>
</feature>
<dbReference type="Pfam" id="PF00686">
    <property type="entry name" value="CBM_20"/>
    <property type="match status" value="1"/>
</dbReference>
<accession>A0A9P3LL25</accession>
<dbReference type="Proteomes" id="UP000703269">
    <property type="component" value="Unassembled WGS sequence"/>
</dbReference>
<dbReference type="InterPro" id="IPR006047">
    <property type="entry name" value="GH13_cat_dom"/>
</dbReference>
<dbReference type="Pfam" id="PF00128">
    <property type="entry name" value="Alpha-amylase"/>
    <property type="match status" value="1"/>
</dbReference>
<feature type="chain" id="PRO_5040171315" description="Alpha-amylase" evidence="14">
    <location>
        <begin position="20"/>
        <end position="581"/>
    </location>
</feature>
<dbReference type="InterPro" id="IPR013783">
    <property type="entry name" value="Ig-like_fold"/>
</dbReference>
<dbReference type="InterPro" id="IPR006046">
    <property type="entry name" value="Alpha_amylase"/>
</dbReference>
<dbReference type="GO" id="GO:2001070">
    <property type="term" value="F:starch binding"/>
    <property type="evidence" value="ECO:0007669"/>
    <property type="project" value="InterPro"/>
</dbReference>
<evidence type="ECO:0000256" key="12">
    <source>
        <dbReference type="RuleBase" id="RU361134"/>
    </source>
</evidence>
<proteinExistence type="inferred from homology"/>
<dbReference type="InterPro" id="IPR013780">
    <property type="entry name" value="Glyco_hydro_b"/>
</dbReference>
<reference evidence="16 17" key="1">
    <citation type="submission" date="2021-08" db="EMBL/GenBank/DDBJ databases">
        <title>Draft Genome Sequence of Phanerochaete sordida strain YK-624.</title>
        <authorList>
            <person name="Mori T."/>
            <person name="Dohra H."/>
            <person name="Suzuki T."/>
            <person name="Kawagishi H."/>
            <person name="Hirai H."/>
        </authorList>
    </citation>
    <scope>NUCLEOTIDE SEQUENCE [LARGE SCALE GENOMIC DNA]</scope>
    <source>
        <strain evidence="16 17">YK-624</strain>
    </source>
</reference>
<protein>
    <recommendedName>
        <fullName evidence="4 12">Alpha-amylase</fullName>
        <ecNumber evidence="4 12">3.2.1.1</ecNumber>
    </recommendedName>
</protein>
<dbReference type="SUPFAM" id="SSF51445">
    <property type="entry name" value="(Trans)glycosidases"/>
    <property type="match status" value="1"/>
</dbReference>
<dbReference type="PANTHER" id="PTHR43447">
    <property type="entry name" value="ALPHA-AMYLASE"/>
    <property type="match status" value="1"/>
</dbReference>